<evidence type="ECO:0000256" key="6">
    <source>
        <dbReference type="RuleBase" id="RU003330"/>
    </source>
</evidence>
<dbReference type="Pfam" id="PF00406">
    <property type="entry name" value="ADK"/>
    <property type="match status" value="1"/>
</dbReference>
<organism evidence="8 9">
    <name type="scientific">Candidatus Kerfeldbacteria bacterium RIFCSPHIGHO2_02_FULL_42_14</name>
    <dbReference type="NCBI Taxonomy" id="1798540"/>
    <lineage>
        <taxon>Bacteria</taxon>
        <taxon>Candidatus Kerfeldiibacteriota</taxon>
    </lineage>
</organism>
<feature type="binding site" evidence="5">
    <location>
        <position position="167"/>
    </location>
    <ligand>
        <name>AMP</name>
        <dbReference type="ChEBI" id="CHEBI:456215"/>
    </ligand>
</feature>
<evidence type="ECO:0000256" key="5">
    <source>
        <dbReference type="HAMAP-Rule" id="MF_00235"/>
    </source>
</evidence>
<dbReference type="GO" id="GO:0044209">
    <property type="term" value="P:AMP salvage"/>
    <property type="evidence" value="ECO:0007669"/>
    <property type="project" value="UniProtKB-UniRule"/>
</dbReference>
<feature type="binding site" evidence="5">
    <location>
        <position position="206"/>
    </location>
    <ligand>
        <name>ATP</name>
        <dbReference type="ChEBI" id="CHEBI:30616"/>
    </ligand>
</feature>
<dbReference type="GO" id="GO:0005737">
    <property type="term" value="C:cytoplasm"/>
    <property type="evidence" value="ECO:0007669"/>
    <property type="project" value="UniProtKB-SubCell"/>
</dbReference>
<comment type="pathway">
    <text evidence="5">Purine metabolism; AMP biosynthesis via salvage pathway; AMP from ADP: step 1/1.</text>
</comment>
<dbReference type="STRING" id="1798540.A3B74_02480"/>
<evidence type="ECO:0000256" key="1">
    <source>
        <dbReference type="ARBA" id="ARBA00022679"/>
    </source>
</evidence>
<feature type="region of interest" description="LID" evidence="5">
    <location>
        <begin position="133"/>
        <end position="170"/>
    </location>
</feature>
<evidence type="ECO:0000256" key="2">
    <source>
        <dbReference type="ARBA" id="ARBA00022727"/>
    </source>
</evidence>
<dbReference type="InterPro" id="IPR027417">
    <property type="entry name" value="P-loop_NTPase"/>
</dbReference>
<accession>A0A1G2AUF9</accession>
<comment type="caution">
    <text evidence="8">The sequence shown here is derived from an EMBL/GenBank/DDBJ whole genome shotgun (WGS) entry which is preliminary data.</text>
</comment>
<dbReference type="GO" id="GO:0004017">
    <property type="term" value="F:AMP kinase activity"/>
    <property type="evidence" value="ECO:0007669"/>
    <property type="project" value="UniProtKB-UniRule"/>
</dbReference>
<keyword evidence="2 5" id="KW-0545">Nucleotide biosynthesis</keyword>
<dbReference type="NCBIfam" id="TIGR01351">
    <property type="entry name" value="adk"/>
    <property type="match status" value="1"/>
</dbReference>
<gene>
    <name evidence="5" type="primary">adk</name>
    <name evidence="8" type="ORF">A3B74_02480</name>
</gene>
<dbReference type="InterPro" id="IPR000850">
    <property type="entry name" value="Adenylat/UMP-CMP_kin"/>
</dbReference>
<dbReference type="SUPFAM" id="SSF52540">
    <property type="entry name" value="P-loop containing nucleoside triphosphate hydrolases"/>
    <property type="match status" value="1"/>
</dbReference>
<evidence type="ECO:0000256" key="7">
    <source>
        <dbReference type="RuleBase" id="RU003331"/>
    </source>
</evidence>
<dbReference type="PANTHER" id="PTHR23359">
    <property type="entry name" value="NUCLEOTIDE KINASE"/>
    <property type="match status" value="1"/>
</dbReference>
<comment type="domain">
    <text evidence="5">Consists of three domains, a large central CORE domain and two small peripheral domains, NMPbind and LID, which undergo movements during catalysis. The LID domain closes over the site of phosphoryl transfer upon ATP binding. Assembling and dissambling the active center during each catalytic cycle provides an effective means to prevent ATP hydrolysis.</text>
</comment>
<keyword evidence="3 5" id="KW-0547">Nucleotide-binding</keyword>
<keyword evidence="5" id="KW-0963">Cytoplasm</keyword>
<keyword evidence="4 5" id="KW-0418">Kinase</keyword>
<proteinExistence type="inferred from homology"/>
<name>A0A1G2AUF9_9BACT</name>
<dbReference type="CDD" id="cd01428">
    <property type="entry name" value="ADK"/>
    <property type="match status" value="1"/>
</dbReference>
<keyword evidence="5 7" id="KW-0067">ATP-binding</keyword>
<dbReference type="Gene3D" id="3.40.50.300">
    <property type="entry name" value="P-loop containing nucleotide triphosphate hydrolases"/>
    <property type="match status" value="1"/>
</dbReference>
<feature type="binding site" evidence="5">
    <location>
        <position position="134"/>
    </location>
    <ligand>
        <name>ATP</name>
        <dbReference type="ChEBI" id="CHEBI:30616"/>
    </ligand>
</feature>
<dbReference type="EC" id="2.7.4.3" evidence="5 7"/>
<sequence>MSDPQVRNIVLIGPQGSGKGTQGHLLAERFGWYHLEVGKMLRSIARENTSLGRKVDEIIHKQGEMVPYELVVQLLRETVQKIAKDQSIIFDGTPRRIPELEPFHAILKANDRELTYVFFFDLSEEASIRRLANRRICENCHKSSIIPHRQREGSAKCESCGGNLIQRADDTPAAIHRRLQWHKERVQPVMDYYTKLGRLIRINADQSVEAVYNDMVARL</sequence>
<evidence type="ECO:0000256" key="4">
    <source>
        <dbReference type="ARBA" id="ARBA00022777"/>
    </source>
</evidence>
<comment type="catalytic activity">
    <reaction evidence="5 7">
        <text>AMP + ATP = 2 ADP</text>
        <dbReference type="Rhea" id="RHEA:12973"/>
        <dbReference type="ChEBI" id="CHEBI:30616"/>
        <dbReference type="ChEBI" id="CHEBI:456215"/>
        <dbReference type="ChEBI" id="CHEBI:456216"/>
        <dbReference type="EC" id="2.7.4.3"/>
    </reaction>
</comment>
<feature type="binding site" evidence="5">
    <location>
        <position position="178"/>
    </location>
    <ligand>
        <name>AMP</name>
        <dbReference type="ChEBI" id="CHEBI:456215"/>
    </ligand>
</feature>
<feature type="binding site" evidence="5">
    <location>
        <begin position="16"/>
        <end position="21"/>
    </location>
    <ligand>
        <name>ATP</name>
        <dbReference type="ChEBI" id="CHEBI:30616"/>
    </ligand>
</feature>
<dbReference type="InterPro" id="IPR006259">
    <property type="entry name" value="Adenyl_kin_sub"/>
</dbReference>
<comment type="function">
    <text evidence="5">Catalyzes the reversible transfer of the terminal phosphate group between ATP and AMP. Plays an important role in cellular energy homeostasis and in adenine nucleotide metabolism.</text>
</comment>
<dbReference type="HAMAP" id="MF_00235">
    <property type="entry name" value="Adenylate_kinase_Adk"/>
    <property type="match status" value="1"/>
</dbReference>
<comment type="subcellular location">
    <subcellularLocation>
        <location evidence="5 7">Cytoplasm</location>
    </subcellularLocation>
</comment>
<evidence type="ECO:0000313" key="8">
    <source>
        <dbReference type="EMBL" id="OGY79617.1"/>
    </source>
</evidence>
<evidence type="ECO:0000313" key="9">
    <source>
        <dbReference type="Proteomes" id="UP000177165"/>
    </source>
</evidence>
<feature type="binding site" evidence="5">
    <location>
        <position position="42"/>
    </location>
    <ligand>
        <name>AMP</name>
        <dbReference type="ChEBI" id="CHEBI:456215"/>
    </ligand>
</feature>
<dbReference type="Proteomes" id="UP000177165">
    <property type="component" value="Unassembled WGS sequence"/>
</dbReference>
<dbReference type="UniPathway" id="UPA00588">
    <property type="reaction ID" value="UER00649"/>
</dbReference>
<protein>
    <recommendedName>
        <fullName evidence="5 7">Adenylate kinase</fullName>
        <shortName evidence="5">AK</shortName>
        <ecNumber evidence="5 7">2.7.4.3</ecNumber>
    </recommendedName>
    <alternativeName>
        <fullName evidence="5">ATP-AMP transphosphorylase</fullName>
    </alternativeName>
    <alternativeName>
        <fullName evidence="5">ATP:AMP phosphotransferase</fullName>
    </alternativeName>
    <alternativeName>
        <fullName evidence="5">Adenylate monophosphate kinase</fullName>
    </alternativeName>
</protein>
<dbReference type="PRINTS" id="PR00094">
    <property type="entry name" value="ADENYLTKNASE"/>
</dbReference>
<reference evidence="8 9" key="1">
    <citation type="journal article" date="2016" name="Nat. Commun.">
        <title>Thousands of microbial genomes shed light on interconnected biogeochemical processes in an aquifer system.</title>
        <authorList>
            <person name="Anantharaman K."/>
            <person name="Brown C.T."/>
            <person name="Hug L.A."/>
            <person name="Sharon I."/>
            <person name="Castelle C.J."/>
            <person name="Probst A.J."/>
            <person name="Thomas B.C."/>
            <person name="Singh A."/>
            <person name="Wilkins M.J."/>
            <person name="Karaoz U."/>
            <person name="Brodie E.L."/>
            <person name="Williams K.H."/>
            <person name="Hubbard S.S."/>
            <person name="Banfield J.F."/>
        </authorList>
    </citation>
    <scope>NUCLEOTIDE SEQUENCE [LARGE SCALE GENOMIC DNA]</scope>
</reference>
<dbReference type="EMBL" id="MHKB01000008">
    <property type="protein sequence ID" value="OGY79617.1"/>
    <property type="molecule type" value="Genomic_DNA"/>
</dbReference>
<evidence type="ECO:0000256" key="3">
    <source>
        <dbReference type="ARBA" id="ARBA00022741"/>
    </source>
</evidence>
<dbReference type="GO" id="GO:0005524">
    <property type="term" value="F:ATP binding"/>
    <property type="evidence" value="ECO:0007669"/>
    <property type="project" value="UniProtKB-UniRule"/>
</dbReference>
<comment type="similarity">
    <text evidence="5 6">Belongs to the adenylate kinase family.</text>
</comment>
<dbReference type="AlphaFoldDB" id="A0A1G2AUF9"/>
<comment type="caution">
    <text evidence="5">Lacks conserved residue(s) required for the propagation of feature annotation.</text>
</comment>
<keyword evidence="1 5" id="KW-0808">Transferase</keyword>
<comment type="subunit">
    <text evidence="5 7">Monomer.</text>
</comment>